<accession>F2J3D4</accession>
<dbReference type="STRING" id="991905.SL003B_2535"/>
<evidence type="ECO:0000313" key="2">
    <source>
        <dbReference type="EMBL" id="ADZ70959.1"/>
    </source>
</evidence>
<dbReference type="GO" id="GO:0016853">
    <property type="term" value="F:isomerase activity"/>
    <property type="evidence" value="ECO:0007669"/>
    <property type="project" value="UniProtKB-KW"/>
</dbReference>
<dbReference type="InterPro" id="IPR036237">
    <property type="entry name" value="Xyl_isomerase-like_sf"/>
</dbReference>
<name>F2J3D4_POLGS</name>
<dbReference type="Pfam" id="PF01261">
    <property type="entry name" value="AP_endonuc_2"/>
    <property type="match status" value="1"/>
</dbReference>
<protein>
    <submittedName>
        <fullName evidence="2">Xylose isomerase domain protein TIM barrel</fullName>
    </submittedName>
</protein>
<dbReference type="InterPro" id="IPR013022">
    <property type="entry name" value="Xyl_isomerase-like_TIM-brl"/>
</dbReference>
<dbReference type="Proteomes" id="UP000008130">
    <property type="component" value="Chromosome"/>
</dbReference>
<dbReference type="Gene3D" id="3.20.20.150">
    <property type="entry name" value="Divalent-metal-dependent TIM barrel enzymes"/>
    <property type="match status" value="1"/>
</dbReference>
<dbReference type="PANTHER" id="PTHR12110:SF53">
    <property type="entry name" value="BLR5974 PROTEIN"/>
    <property type="match status" value="1"/>
</dbReference>
<reference evidence="2 3" key="1">
    <citation type="journal article" date="2011" name="J. Bacteriol.">
        <title>Complete genome sequence of Polymorphum gilvum SL003B-26A1T, a crude oil-degrading bacterium from oil-polluted saline soil.</title>
        <authorList>
            <person name="Li S.G."/>
            <person name="Tang Y.Q."/>
            <person name="Nie Y."/>
            <person name="Cai M."/>
            <person name="Wu X.L."/>
        </authorList>
    </citation>
    <scope>NUCLEOTIDE SEQUENCE [LARGE SCALE GENOMIC DNA]</scope>
    <source>
        <strain evidence="3">LMG 25793 / CGMCC 1.9160 / SL003B-26A1</strain>
    </source>
</reference>
<dbReference type="PANTHER" id="PTHR12110">
    <property type="entry name" value="HYDROXYPYRUVATE ISOMERASE"/>
    <property type="match status" value="1"/>
</dbReference>
<evidence type="ECO:0000259" key="1">
    <source>
        <dbReference type="Pfam" id="PF01261"/>
    </source>
</evidence>
<keyword evidence="3" id="KW-1185">Reference proteome</keyword>
<organism evidence="2 3">
    <name type="scientific">Polymorphum gilvum (strain LMG 25793 / CGMCC 1.9160 / SL003B-26A1)</name>
    <dbReference type="NCBI Taxonomy" id="991905"/>
    <lineage>
        <taxon>Bacteria</taxon>
        <taxon>Pseudomonadati</taxon>
        <taxon>Pseudomonadota</taxon>
        <taxon>Alphaproteobacteria</taxon>
        <taxon>Rhodobacterales</taxon>
        <taxon>Paracoccaceae</taxon>
        <taxon>Polymorphum</taxon>
    </lineage>
</organism>
<evidence type="ECO:0000313" key="3">
    <source>
        <dbReference type="Proteomes" id="UP000008130"/>
    </source>
</evidence>
<dbReference type="RefSeq" id="WP_013653273.1">
    <property type="nucleotide sequence ID" value="NC_015259.1"/>
</dbReference>
<proteinExistence type="predicted"/>
<sequence>MQIGSRFGVNTYSYTQMMTAGACLRHLGGLGVAEVELMLYPGHLWIGDGRDAIADVRRALQEAGIRPLTVNTPNIDLNIAAAAAEARTCSLDLNAGFLRLAGEIGAQAMILGPGKPNQLFPLPKHVLEGHFFRALDALLPIAQGCGVEIWVENMPFAFLPGAADLMASLARYGAEELRVCYDVANAHFVAEDPVDGLATVASRLALVHLSDTTRSAFRHDAVGQGDLDFARLPEAIRAAGYTRPCMLEVISRTPDRDLPASVDALLAAGF</sequence>
<dbReference type="eggNOG" id="COG1082">
    <property type="taxonomic scope" value="Bacteria"/>
</dbReference>
<dbReference type="EMBL" id="CP002568">
    <property type="protein sequence ID" value="ADZ70959.1"/>
    <property type="molecule type" value="Genomic_DNA"/>
</dbReference>
<dbReference type="SUPFAM" id="SSF51658">
    <property type="entry name" value="Xylose isomerase-like"/>
    <property type="match status" value="1"/>
</dbReference>
<dbReference type="AlphaFoldDB" id="F2J3D4"/>
<dbReference type="InterPro" id="IPR050312">
    <property type="entry name" value="IolE/XylAMocC-like"/>
</dbReference>
<dbReference type="HOGENOM" id="CLU_050006_7_2_5"/>
<dbReference type="PROSITE" id="PS51257">
    <property type="entry name" value="PROKAR_LIPOPROTEIN"/>
    <property type="match status" value="1"/>
</dbReference>
<feature type="domain" description="Xylose isomerase-like TIM barrel" evidence="1">
    <location>
        <begin position="31"/>
        <end position="263"/>
    </location>
</feature>
<gene>
    <name evidence="2" type="ordered locus">SL003B_2535</name>
</gene>
<keyword evidence="2" id="KW-0413">Isomerase</keyword>
<dbReference type="KEGG" id="pgv:SL003B_2535"/>
<dbReference type="OrthoDB" id="8016886at2"/>